<dbReference type="EMBL" id="AMGV01000006">
    <property type="protein sequence ID" value="KEF55916.1"/>
    <property type="molecule type" value="Genomic_DNA"/>
</dbReference>
<evidence type="ECO:0000313" key="8">
    <source>
        <dbReference type="Proteomes" id="UP000027920"/>
    </source>
</evidence>
<dbReference type="VEuPathDB" id="FungiDB:A1O9_07496"/>
<organism evidence="7 8">
    <name type="scientific">Exophiala aquamarina CBS 119918</name>
    <dbReference type="NCBI Taxonomy" id="1182545"/>
    <lineage>
        <taxon>Eukaryota</taxon>
        <taxon>Fungi</taxon>
        <taxon>Dikarya</taxon>
        <taxon>Ascomycota</taxon>
        <taxon>Pezizomycotina</taxon>
        <taxon>Eurotiomycetes</taxon>
        <taxon>Chaetothyriomycetidae</taxon>
        <taxon>Chaetothyriales</taxon>
        <taxon>Herpotrichiellaceae</taxon>
        <taxon>Exophiala</taxon>
    </lineage>
</organism>
<dbReference type="InterPro" id="IPR036259">
    <property type="entry name" value="MFS_trans_sf"/>
</dbReference>
<gene>
    <name evidence="7" type="ORF">A1O9_07496</name>
</gene>
<dbReference type="GeneID" id="25282410"/>
<dbReference type="RefSeq" id="XP_013258506.1">
    <property type="nucleotide sequence ID" value="XM_013403052.1"/>
</dbReference>
<name>A0A072P7T4_9EURO</name>
<reference evidence="7 8" key="1">
    <citation type="submission" date="2013-03" db="EMBL/GenBank/DDBJ databases">
        <title>The Genome Sequence of Exophiala aquamarina CBS 119918.</title>
        <authorList>
            <consortium name="The Broad Institute Genomics Platform"/>
            <person name="Cuomo C."/>
            <person name="de Hoog S."/>
            <person name="Gorbushina A."/>
            <person name="Walker B."/>
            <person name="Young S.K."/>
            <person name="Zeng Q."/>
            <person name="Gargeya S."/>
            <person name="Fitzgerald M."/>
            <person name="Haas B."/>
            <person name="Abouelleil A."/>
            <person name="Allen A.W."/>
            <person name="Alvarado L."/>
            <person name="Arachchi H.M."/>
            <person name="Berlin A.M."/>
            <person name="Chapman S.B."/>
            <person name="Gainer-Dewar J."/>
            <person name="Goldberg J."/>
            <person name="Griggs A."/>
            <person name="Gujja S."/>
            <person name="Hansen M."/>
            <person name="Howarth C."/>
            <person name="Imamovic A."/>
            <person name="Ireland A."/>
            <person name="Larimer J."/>
            <person name="McCowan C."/>
            <person name="Murphy C."/>
            <person name="Pearson M."/>
            <person name="Poon T.W."/>
            <person name="Priest M."/>
            <person name="Roberts A."/>
            <person name="Saif S."/>
            <person name="Shea T."/>
            <person name="Sisk P."/>
            <person name="Sykes S."/>
            <person name="Wortman J."/>
            <person name="Nusbaum C."/>
            <person name="Birren B."/>
        </authorList>
    </citation>
    <scope>NUCLEOTIDE SEQUENCE [LARGE SCALE GENOMIC DNA]</scope>
    <source>
        <strain evidence="7 8">CBS 119918</strain>
    </source>
</reference>
<evidence type="ECO:0000256" key="4">
    <source>
        <dbReference type="ARBA" id="ARBA00023136"/>
    </source>
</evidence>
<comment type="subcellular location">
    <subcellularLocation>
        <location evidence="1">Membrane</location>
        <topology evidence="1">Multi-pass membrane protein</topology>
    </subcellularLocation>
</comment>
<evidence type="ECO:0000256" key="5">
    <source>
        <dbReference type="SAM" id="Phobius"/>
    </source>
</evidence>
<dbReference type="InterPro" id="IPR011701">
    <property type="entry name" value="MFS"/>
</dbReference>
<feature type="transmembrane region" description="Helical" evidence="5">
    <location>
        <begin position="26"/>
        <end position="50"/>
    </location>
</feature>
<feature type="transmembrane region" description="Helical" evidence="5">
    <location>
        <begin position="293"/>
        <end position="314"/>
    </location>
</feature>
<feature type="transmembrane region" description="Helical" evidence="5">
    <location>
        <begin position="183"/>
        <end position="204"/>
    </location>
</feature>
<dbReference type="OrthoDB" id="2587356at2759"/>
<dbReference type="HOGENOM" id="CLU_000960_25_1_1"/>
<feature type="transmembrane region" description="Helical" evidence="5">
    <location>
        <begin position="225"/>
        <end position="244"/>
    </location>
</feature>
<dbReference type="Gene3D" id="1.20.1250.20">
    <property type="entry name" value="MFS general substrate transporter like domains"/>
    <property type="match status" value="1"/>
</dbReference>
<feature type="transmembrane region" description="Helical" evidence="5">
    <location>
        <begin position="62"/>
        <end position="81"/>
    </location>
</feature>
<keyword evidence="2 5" id="KW-0812">Transmembrane</keyword>
<keyword evidence="4 5" id="KW-0472">Membrane</keyword>
<evidence type="ECO:0000259" key="6">
    <source>
        <dbReference type="PROSITE" id="PS50850"/>
    </source>
</evidence>
<feature type="transmembrane region" description="Helical" evidence="5">
    <location>
        <begin position="361"/>
        <end position="380"/>
    </location>
</feature>
<dbReference type="GO" id="GO:0005886">
    <property type="term" value="C:plasma membrane"/>
    <property type="evidence" value="ECO:0007669"/>
    <property type="project" value="TreeGrafter"/>
</dbReference>
<feature type="transmembrane region" description="Helical" evidence="5">
    <location>
        <begin position="256"/>
        <end position="273"/>
    </location>
</feature>
<feature type="transmembrane region" description="Helical" evidence="5">
    <location>
        <begin position="326"/>
        <end position="349"/>
    </location>
</feature>
<dbReference type="PANTHER" id="PTHR23501">
    <property type="entry name" value="MAJOR FACILITATOR SUPERFAMILY"/>
    <property type="match status" value="1"/>
</dbReference>
<dbReference type="PANTHER" id="PTHR23501:SF195">
    <property type="entry name" value="PEP5"/>
    <property type="match status" value="1"/>
</dbReference>
<accession>A0A072P7T4</accession>
<comment type="caution">
    <text evidence="7">The sequence shown here is derived from an EMBL/GenBank/DDBJ whole genome shotgun (WGS) entry which is preliminary data.</text>
</comment>
<feature type="transmembrane region" description="Helical" evidence="5">
    <location>
        <begin position="386"/>
        <end position="409"/>
    </location>
</feature>
<sequence length="538" mass="57727">MGGMEIEHTLSRVNEADVVHVHLKTYVVLLSINFAYFAQMVALVGAGLLANSIQTFFGGVNASSWLSQAIAIFTVVLSPIISQIGDVFGRKWPVTFALLCGFAGSMTASRAQSMGTVIAGFCVIGICFGAQPLLHAVVSEVLPRKHRPQAQASVNIIAGVGGFGGICMGGALLRSGNLENYRIYLYVAATLFFMAALGVGLLFNPPPREMQITMTTNEKLYSLDWIGYALFTPGIVLFSVALSWSRNPYPWSNARIIATFVVGVVFLLGFAVYEWRFKKDGVLHHDFFHDKNFLWALLTIFVEGLVFFTANNFFAFEISIFTQEDLLIAGLHFGMAFVSGWLFSFLSSLYSSKRKSLRMPIAVGFMCILIFNICLATTTSSNPGRAFWAFGIIFGVGLGIVLPLIMVVAQLCTPPALISTASALIIAVRSLGGTVGLAINTAIFNSALSTEIPRKIAAAALPLGLPPTSLGMLIGGITAHDEQILAHVPGITPEITGAASQALVQAYSVGFRNCWIAASCFSAVAIIGMHPHQSCSHS</sequence>
<dbReference type="InterPro" id="IPR020846">
    <property type="entry name" value="MFS_dom"/>
</dbReference>
<feature type="transmembrane region" description="Helical" evidence="5">
    <location>
        <begin position="117"/>
        <end position="138"/>
    </location>
</feature>
<protein>
    <recommendedName>
        <fullName evidence="6">Major facilitator superfamily (MFS) profile domain-containing protein</fullName>
    </recommendedName>
</protein>
<feature type="transmembrane region" description="Helical" evidence="5">
    <location>
        <begin position="150"/>
        <end position="171"/>
    </location>
</feature>
<keyword evidence="8" id="KW-1185">Reference proteome</keyword>
<evidence type="ECO:0000313" key="7">
    <source>
        <dbReference type="EMBL" id="KEF55916.1"/>
    </source>
</evidence>
<dbReference type="Pfam" id="PF07690">
    <property type="entry name" value="MFS_1"/>
    <property type="match status" value="1"/>
</dbReference>
<evidence type="ECO:0000256" key="3">
    <source>
        <dbReference type="ARBA" id="ARBA00022989"/>
    </source>
</evidence>
<dbReference type="Proteomes" id="UP000027920">
    <property type="component" value="Unassembled WGS sequence"/>
</dbReference>
<feature type="transmembrane region" description="Helical" evidence="5">
    <location>
        <begin position="416"/>
        <end position="439"/>
    </location>
</feature>
<keyword evidence="3 5" id="KW-1133">Transmembrane helix</keyword>
<proteinExistence type="predicted"/>
<dbReference type="AlphaFoldDB" id="A0A072P7T4"/>
<dbReference type="SUPFAM" id="SSF103473">
    <property type="entry name" value="MFS general substrate transporter"/>
    <property type="match status" value="1"/>
</dbReference>
<feature type="domain" description="Major facilitator superfamily (MFS) profile" evidence="6">
    <location>
        <begin position="26"/>
        <end position="469"/>
    </location>
</feature>
<dbReference type="PROSITE" id="PS50850">
    <property type="entry name" value="MFS"/>
    <property type="match status" value="1"/>
</dbReference>
<evidence type="ECO:0000256" key="1">
    <source>
        <dbReference type="ARBA" id="ARBA00004141"/>
    </source>
</evidence>
<evidence type="ECO:0000256" key="2">
    <source>
        <dbReference type="ARBA" id="ARBA00022692"/>
    </source>
</evidence>
<dbReference type="GO" id="GO:0022857">
    <property type="term" value="F:transmembrane transporter activity"/>
    <property type="evidence" value="ECO:0007669"/>
    <property type="project" value="InterPro"/>
</dbReference>